<evidence type="ECO:0000313" key="15">
    <source>
        <dbReference type="EMBL" id="KAL3877082.1"/>
    </source>
</evidence>
<comment type="subcellular location">
    <subcellularLocation>
        <location evidence="2">Cell projection</location>
        <location evidence="2">Cilium</location>
        <location evidence="2">Photoreceptor outer segment</location>
    </subcellularLocation>
    <subcellularLocation>
        <location evidence="1">Photoreceptor inner segment</location>
    </subcellularLocation>
    <subcellularLocation>
        <location evidence="3">Secreted</location>
        <location evidence="3">Extracellular space</location>
        <location evidence="3">Extracellular matrix</location>
        <location evidence="3">Interphotoreceptor matrix</location>
    </subcellularLocation>
</comment>
<keyword evidence="12" id="KW-1133">Transmembrane helix</keyword>
<dbReference type="Pfam" id="PF01390">
    <property type="entry name" value="SEA"/>
    <property type="match status" value="1"/>
</dbReference>
<evidence type="ECO:0000256" key="3">
    <source>
        <dbReference type="ARBA" id="ARBA00004593"/>
    </source>
</evidence>
<comment type="caution">
    <text evidence="11">Lacks conserved residue(s) required for the propagation of feature annotation.</text>
</comment>
<keyword evidence="11" id="KW-1015">Disulfide bond</keyword>
<keyword evidence="11" id="KW-0245">EGF-like domain</keyword>
<evidence type="ECO:0000256" key="10">
    <source>
        <dbReference type="ARBA" id="ARBA00023273"/>
    </source>
</evidence>
<keyword evidence="12" id="KW-0472">Membrane</keyword>
<evidence type="ECO:0000256" key="11">
    <source>
        <dbReference type="PROSITE-ProRule" id="PRU00076"/>
    </source>
</evidence>
<comment type="caution">
    <text evidence="15">The sequence shown here is derived from an EMBL/GenBank/DDBJ whole genome shotgun (WGS) entry which is preliminary data.</text>
</comment>
<dbReference type="InterPro" id="IPR039861">
    <property type="entry name" value="IMPG"/>
</dbReference>
<dbReference type="SUPFAM" id="SSF82671">
    <property type="entry name" value="SEA domain"/>
    <property type="match status" value="1"/>
</dbReference>
<name>A0ABD3WSX4_SINWO</name>
<reference evidence="15 16" key="1">
    <citation type="submission" date="2024-11" db="EMBL/GenBank/DDBJ databases">
        <title>Chromosome-level genome assembly of the freshwater bivalve Anodonta woodiana.</title>
        <authorList>
            <person name="Chen X."/>
        </authorList>
    </citation>
    <scope>NUCLEOTIDE SEQUENCE [LARGE SCALE GENOMIC DNA]</scope>
    <source>
        <strain evidence="15">MN2024</strain>
        <tissue evidence="15">Gills</tissue>
    </source>
</reference>
<proteinExistence type="predicted"/>
<sequence length="319" mass="35699">MAYNQTYADKTSPQFQNLAKTFIISLTEVFKTIEGFKSIDILGFSKGSVRVNYAVNVFGTVDVAKVTDEISSSIVSSLTSIAGVPINTTYTHDSMKQKLEIMKTRDKCSLASTSLCPFGYYCKPAIGSTSVILCIDRCNSSVCQNNGECYIGHHSDDAQCRCGFSENVVYSGQRCEIKTEVVTVQERNLYLIIAGAIIGGILVVFISMVYVINRKRNHLKKRLTISHVLQLDEMRKRSNNDVPAMDDRYVISLNPALRRYPEGYSGGRVNVSYQDQGLDGGYLQVRDCDRRNSDEDYDYIGPEFESYSKETQHSTVCKT</sequence>
<gene>
    <name evidence="15" type="ORF">ACJMK2_034837</name>
</gene>
<keyword evidence="10" id="KW-0966">Cell projection</keyword>
<dbReference type="AlphaFoldDB" id="A0ABD3WSX4"/>
<dbReference type="PANTHER" id="PTHR12199:SF5">
    <property type="entry name" value="MUCIN-2-LIKE ISOFORM X1"/>
    <property type="match status" value="1"/>
</dbReference>
<keyword evidence="8" id="KW-0677">Repeat</keyword>
<feature type="transmembrane region" description="Helical" evidence="12">
    <location>
        <begin position="189"/>
        <end position="212"/>
    </location>
</feature>
<keyword evidence="4" id="KW-0964">Secreted</keyword>
<feature type="disulfide bond" evidence="11">
    <location>
        <begin position="143"/>
        <end position="160"/>
    </location>
</feature>
<evidence type="ECO:0000259" key="13">
    <source>
        <dbReference type="PROSITE" id="PS50024"/>
    </source>
</evidence>
<keyword evidence="16" id="KW-1185">Reference proteome</keyword>
<dbReference type="PROSITE" id="PS50026">
    <property type="entry name" value="EGF_3"/>
    <property type="match status" value="1"/>
</dbReference>
<evidence type="ECO:0000256" key="8">
    <source>
        <dbReference type="ARBA" id="ARBA00022737"/>
    </source>
</evidence>
<feature type="domain" description="EGF-like" evidence="14">
    <location>
        <begin position="135"/>
        <end position="176"/>
    </location>
</feature>
<keyword evidence="5" id="KW-0272">Extracellular matrix</keyword>
<keyword evidence="6" id="KW-0358">Heparin-binding</keyword>
<evidence type="ECO:0000313" key="16">
    <source>
        <dbReference type="Proteomes" id="UP001634394"/>
    </source>
</evidence>
<dbReference type="Proteomes" id="UP001634394">
    <property type="component" value="Unassembled WGS sequence"/>
</dbReference>
<evidence type="ECO:0000259" key="14">
    <source>
        <dbReference type="PROSITE" id="PS50026"/>
    </source>
</evidence>
<dbReference type="InterPro" id="IPR000082">
    <property type="entry name" value="SEA_dom"/>
</dbReference>
<evidence type="ECO:0000256" key="1">
    <source>
        <dbReference type="ARBA" id="ARBA00004437"/>
    </source>
</evidence>
<dbReference type="EMBL" id="JBJQND010000005">
    <property type="protein sequence ID" value="KAL3877082.1"/>
    <property type="molecule type" value="Genomic_DNA"/>
</dbReference>
<evidence type="ECO:0000256" key="9">
    <source>
        <dbReference type="ARBA" id="ARBA00023180"/>
    </source>
</evidence>
<dbReference type="Gene3D" id="2.10.25.10">
    <property type="entry name" value="Laminin"/>
    <property type="match status" value="1"/>
</dbReference>
<evidence type="ECO:0000256" key="4">
    <source>
        <dbReference type="ARBA" id="ARBA00022525"/>
    </source>
</evidence>
<keyword evidence="12" id="KW-0812">Transmembrane</keyword>
<dbReference type="GO" id="GO:0008201">
    <property type="term" value="F:heparin binding"/>
    <property type="evidence" value="ECO:0007669"/>
    <property type="project" value="UniProtKB-KW"/>
</dbReference>
<keyword evidence="7" id="KW-0732">Signal</keyword>
<dbReference type="GO" id="GO:0033165">
    <property type="term" value="C:interphotoreceptor matrix"/>
    <property type="evidence" value="ECO:0007669"/>
    <property type="project" value="UniProtKB-SubCell"/>
</dbReference>
<dbReference type="PANTHER" id="PTHR12199">
    <property type="entry name" value="INTERPHOTORECEPTOR MATRIX PROTEOGLYCAN"/>
    <property type="match status" value="1"/>
</dbReference>
<dbReference type="PROSITE" id="PS50024">
    <property type="entry name" value="SEA"/>
    <property type="match status" value="1"/>
</dbReference>
<accession>A0ABD3WSX4</accession>
<organism evidence="15 16">
    <name type="scientific">Sinanodonta woodiana</name>
    <name type="common">Chinese pond mussel</name>
    <name type="synonym">Anodonta woodiana</name>
    <dbReference type="NCBI Taxonomy" id="1069815"/>
    <lineage>
        <taxon>Eukaryota</taxon>
        <taxon>Metazoa</taxon>
        <taxon>Spiralia</taxon>
        <taxon>Lophotrochozoa</taxon>
        <taxon>Mollusca</taxon>
        <taxon>Bivalvia</taxon>
        <taxon>Autobranchia</taxon>
        <taxon>Heteroconchia</taxon>
        <taxon>Palaeoheterodonta</taxon>
        <taxon>Unionida</taxon>
        <taxon>Unionoidea</taxon>
        <taxon>Unionidae</taxon>
        <taxon>Unioninae</taxon>
        <taxon>Sinanodonta</taxon>
    </lineage>
</organism>
<keyword evidence="9" id="KW-0325">Glycoprotein</keyword>
<evidence type="ECO:0000256" key="2">
    <source>
        <dbReference type="ARBA" id="ARBA00004504"/>
    </source>
</evidence>
<evidence type="ECO:0000256" key="5">
    <source>
        <dbReference type="ARBA" id="ARBA00022530"/>
    </source>
</evidence>
<evidence type="ECO:0000256" key="12">
    <source>
        <dbReference type="SAM" id="Phobius"/>
    </source>
</evidence>
<dbReference type="GO" id="GO:0001750">
    <property type="term" value="C:photoreceptor outer segment"/>
    <property type="evidence" value="ECO:0007669"/>
    <property type="project" value="UniProtKB-SubCell"/>
</dbReference>
<dbReference type="InterPro" id="IPR036364">
    <property type="entry name" value="SEA_dom_sf"/>
</dbReference>
<dbReference type="GO" id="GO:0001917">
    <property type="term" value="C:photoreceptor inner segment"/>
    <property type="evidence" value="ECO:0007669"/>
    <property type="project" value="UniProtKB-SubCell"/>
</dbReference>
<evidence type="ECO:0000256" key="7">
    <source>
        <dbReference type="ARBA" id="ARBA00022729"/>
    </source>
</evidence>
<protein>
    <submittedName>
        <fullName evidence="15">Uncharacterized protein</fullName>
    </submittedName>
</protein>
<evidence type="ECO:0000256" key="6">
    <source>
        <dbReference type="ARBA" id="ARBA00022674"/>
    </source>
</evidence>
<feature type="domain" description="SEA" evidence="13">
    <location>
        <begin position="1"/>
        <end position="98"/>
    </location>
</feature>
<dbReference type="InterPro" id="IPR000742">
    <property type="entry name" value="EGF"/>
</dbReference>